<dbReference type="InterPro" id="IPR011006">
    <property type="entry name" value="CheY-like_superfamily"/>
</dbReference>
<proteinExistence type="predicted"/>
<dbReference type="RefSeq" id="WP_150444298.1">
    <property type="nucleotide sequence ID" value="NZ_VYQE01000002.1"/>
</dbReference>
<dbReference type="AlphaFoldDB" id="A0A5J5GKN6"/>
<dbReference type="InterPro" id="IPR001789">
    <property type="entry name" value="Sig_transdc_resp-reg_receiver"/>
</dbReference>
<comment type="caution">
    <text evidence="3">The sequence shown here is derived from an EMBL/GenBank/DDBJ whole genome shotgun (WGS) entry which is preliminary data.</text>
</comment>
<keyword evidence="1" id="KW-0597">Phosphoprotein</keyword>
<reference evidence="3 4" key="1">
    <citation type="submission" date="2019-09" db="EMBL/GenBank/DDBJ databases">
        <authorList>
            <person name="Park J.-S."/>
            <person name="Choi H.-J."/>
        </authorList>
    </citation>
    <scope>NUCLEOTIDE SEQUENCE [LARGE SCALE GENOMIC DNA]</scope>
    <source>
        <strain evidence="3 4">176SS1-4</strain>
    </source>
</reference>
<dbReference type="Gene3D" id="3.40.50.2300">
    <property type="match status" value="1"/>
</dbReference>
<feature type="domain" description="Response regulatory" evidence="2">
    <location>
        <begin position="17"/>
        <end position="129"/>
    </location>
</feature>
<organism evidence="3 4">
    <name type="scientific">Histidinibacterium aquaticum</name>
    <dbReference type="NCBI Taxonomy" id="2613962"/>
    <lineage>
        <taxon>Bacteria</taxon>
        <taxon>Pseudomonadati</taxon>
        <taxon>Pseudomonadota</taxon>
        <taxon>Alphaproteobacteria</taxon>
        <taxon>Rhodobacterales</taxon>
        <taxon>Paracoccaceae</taxon>
        <taxon>Histidinibacterium</taxon>
    </lineage>
</organism>
<feature type="modified residue" description="4-aspartylphosphate" evidence="1">
    <location>
        <position position="68"/>
    </location>
</feature>
<protein>
    <submittedName>
        <fullName evidence="3">Response regulator</fullName>
    </submittedName>
</protein>
<dbReference type="EMBL" id="VYQE01000002">
    <property type="protein sequence ID" value="KAA9008765.1"/>
    <property type="molecule type" value="Genomic_DNA"/>
</dbReference>
<sequence length="138" mass="14960">MAKDTKAIDDAAPGRGTVIICEDEAMVAMDLEFIFQDLGFEVIGTYPSVKSAMKAIEHGNVPDLALLDVRLTDGNVFPVADALAEHDVHMIFHSGHAGLEEVSKDYPDALCCPKPTTERKIEATIAELGIKERLPDPL</sequence>
<gene>
    <name evidence="3" type="ORF">F3S47_05725</name>
</gene>
<dbReference type="SMART" id="SM00448">
    <property type="entry name" value="REC"/>
    <property type="match status" value="1"/>
</dbReference>
<name>A0A5J5GKN6_9RHOB</name>
<dbReference type="GO" id="GO:0000160">
    <property type="term" value="P:phosphorelay signal transduction system"/>
    <property type="evidence" value="ECO:0007669"/>
    <property type="project" value="InterPro"/>
</dbReference>
<dbReference type="SUPFAM" id="SSF52172">
    <property type="entry name" value="CheY-like"/>
    <property type="match status" value="1"/>
</dbReference>
<accession>A0A5J5GKN6</accession>
<evidence type="ECO:0000313" key="4">
    <source>
        <dbReference type="Proteomes" id="UP000326554"/>
    </source>
</evidence>
<evidence type="ECO:0000256" key="1">
    <source>
        <dbReference type="PROSITE-ProRule" id="PRU00169"/>
    </source>
</evidence>
<evidence type="ECO:0000313" key="3">
    <source>
        <dbReference type="EMBL" id="KAA9008765.1"/>
    </source>
</evidence>
<evidence type="ECO:0000259" key="2">
    <source>
        <dbReference type="PROSITE" id="PS50110"/>
    </source>
</evidence>
<dbReference type="PROSITE" id="PS50110">
    <property type="entry name" value="RESPONSE_REGULATORY"/>
    <property type="match status" value="1"/>
</dbReference>
<keyword evidence="4" id="KW-1185">Reference proteome</keyword>
<dbReference type="Proteomes" id="UP000326554">
    <property type="component" value="Unassembled WGS sequence"/>
</dbReference>
<dbReference type="Pfam" id="PF00072">
    <property type="entry name" value="Response_reg"/>
    <property type="match status" value="1"/>
</dbReference>